<evidence type="ECO:0000256" key="3">
    <source>
        <dbReference type="ARBA" id="ARBA00022448"/>
    </source>
</evidence>
<feature type="transmembrane region" description="Helical" evidence="14">
    <location>
        <begin position="434"/>
        <end position="454"/>
    </location>
</feature>
<dbReference type="NCBIfam" id="NF006922">
    <property type="entry name" value="PRK09410.1-5"/>
    <property type="match status" value="1"/>
</dbReference>
<dbReference type="NCBIfam" id="NF009553">
    <property type="entry name" value="PRK12997.1-5"/>
    <property type="match status" value="1"/>
</dbReference>
<dbReference type="Pfam" id="PF03611">
    <property type="entry name" value="EIIC-GAT"/>
    <property type="match status" value="1"/>
</dbReference>
<feature type="transmembrane region" description="Helical" evidence="14">
    <location>
        <begin position="225"/>
        <end position="243"/>
    </location>
</feature>
<feature type="transmembrane region" description="Helical" evidence="14">
    <location>
        <begin position="347"/>
        <end position="368"/>
    </location>
</feature>
<dbReference type="AlphaFoldDB" id="A0A371AXI2"/>
<proteinExistence type="inferred from homology"/>
<dbReference type="InterPro" id="IPR004703">
    <property type="entry name" value="PTS_sugar-sp_permease"/>
</dbReference>
<dbReference type="GO" id="GO:0009401">
    <property type="term" value="P:phosphoenolpyruvate-dependent sugar phosphotransferase system"/>
    <property type="evidence" value="ECO:0007669"/>
    <property type="project" value="UniProtKB-KW"/>
</dbReference>
<evidence type="ECO:0000256" key="12">
    <source>
        <dbReference type="ARBA" id="ARBA00039702"/>
    </source>
</evidence>
<dbReference type="RefSeq" id="WP_115481013.1">
    <property type="nucleotide sequence ID" value="NZ_QRCT01000013.1"/>
</dbReference>
<feature type="transmembrane region" description="Helical" evidence="14">
    <location>
        <begin position="263"/>
        <end position="286"/>
    </location>
</feature>
<keyword evidence="9 14" id="KW-0472">Membrane</keyword>
<feature type="transmembrane region" description="Helical" evidence="14">
    <location>
        <begin position="380"/>
        <end position="401"/>
    </location>
</feature>
<dbReference type="EMBL" id="QRCT01000013">
    <property type="protein sequence ID" value="RDU24269.1"/>
    <property type="molecule type" value="Genomic_DNA"/>
</dbReference>
<dbReference type="InterPro" id="IPR051562">
    <property type="entry name" value="Ascorbate-PTS_EIIC"/>
</dbReference>
<evidence type="ECO:0000313" key="16">
    <source>
        <dbReference type="Proteomes" id="UP000255036"/>
    </source>
</evidence>
<evidence type="ECO:0000256" key="5">
    <source>
        <dbReference type="ARBA" id="ARBA00022597"/>
    </source>
</evidence>
<evidence type="ECO:0000256" key="13">
    <source>
        <dbReference type="ARBA" id="ARBA00042859"/>
    </source>
</evidence>
<dbReference type="GO" id="GO:0005886">
    <property type="term" value="C:plasma membrane"/>
    <property type="evidence" value="ECO:0007669"/>
    <property type="project" value="UniProtKB-SubCell"/>
</dbReference>
<evidence type="ECO:0000256" key="9">
    <source>
        <dbReference type="ARBA" id="ARBA00023136"/>
    </source>
</evidence>
<evidence type="ECO:0000256" key="11">
    <source>
        <dbReference type="ARBA" id="ARBA00038218"/>
    </source>
</evidence>
<evidence type="ECO:0000256" key="14">
    <source>
        <dbReference type="SAM" id="Phobius"/>
    </source>
</evidence>
<keyword evidence="3" id="KW-0813">Transport</keyword>
<evidence type="ECO:0000256" key="2">
    <source>
        <dbReference type="ARBA" id="ARBA00011738"/>
    </source>
</evidence>
<dbReference type="OrthoDB" id="9796178at2"/>
<evidence type="ECO:0000256" key="8">
    <source>
        <dbReference type="ARBA" id="ARBA00022989"/>
    </source>
</evidence>
<evidence type="ECO:0000256" key="6">
    <source>
        <dbReference type="ARBA" id="ARBA00022683"/>
    </source>
</evidence>
<accession>A0A371AXI2</accession>
<evidence type="ECO:0000256" key="1">
    <source>
        <dbReference type="ARBA" id="ARBA00004651"/>
    </source>
</evidence>
<feature type="transmembrane region" description="Helical" evidence="14">
    <location>
        <begin position="41"/>
        <end position="63"/>
    </location>
</feature>
<name>A0A371AXI2_9FIRM</name>
<keyword evidence="8 14" id="KW-1133">Transmembrane helix</keyword>
<comment type="subcellular location">
    <subcellularLocation>
        <location evidence="1">Cell membrane</location>
        <topology evidence="1">Multi-pass membrane protein</topology>
    </subcellularLocation>
</comment>
<gene>
    <name evidence="15" type="ORF">DWV06_04655</name>
</gene>
<comment type="function">
    <text evidence="10">The phosphoenolpyruvate-dependent sugar phosphotransferase system (sugar PTS), a major carbohydrate active transport system, catalyzes the phosphorylation of incoming sugar substrates concomitantly with their translocation across the cell membrane. The enzyme II UlaABC PTS system is involved in ascorbate transport.</text>
</comment>
<dbReference type="Proteomes" id="UP000255036">
    <property type="component" value="Unassembled WGS sequence"/>
</dbReference>
<dbReference type="PANTHER" id="PTHR33843:SF4">
    <property type="entry name" value="ASCORBATE-SPECIFIC PTS SYSTEM EIIC COMPONENT"/>
    <property type="match status" value="1"/>
</dbReference>
<feature type="transmembrane region" description="Helical" evidence="14">
    <location>
        <begin position="119"/>
        <end position="140"/>
    </location>
</feature>
<reference evidence="15 16" key="1">
    <citation type="submission" date="2018-07" db="EMBL/GenBank/DDBJ databases">
        <title>Anaerosacharophilus polymeroproducens gen. nov. sp. nov., an anaerobic bacterium isolated from salt field.</title>
        <authorList>
            <person name="Kim W."/>
            <person name="Yang S.-H."/>
            <person name="Oh J."/>
            <person name="Lee J.-H."/>
            <person name="Kwon K.K."/>
        </authorList>
    </citation>
    <scope>NUCLEOTIDE SEQUENCE [LARGE SCALE GENOMIC DNA]</scope>
    <source>
        <strain evidence="15 16">MCWD5</strain>
    </source>
</reference>
<comment type="similarity">
    <text evidence="11">Belongs to the UlaA family.</text>
</comment>
<keyword evidence="7 14" id="KW-0812">Transmembrane</keyword>
<evidence type="ECO:0000256" key="4">
    <source>
        <dbReference type="ARBA" id="ARBA00022475"/>
    </source>
</evidence>
<evidence type="ECO:0000256" key="7">
    <source>
        <dbReference type="ARBA" id="ARBA00022692"/>
    </source>
</evidence>
<evidence type="ECO:0000256" key="10">
    <source>
        <dbReference type="ARBA" id="ARBA00037387"/>
    </source>
</evidence>
<sequence>MASILNFIQQILSTPAIFVGLIALIGLILQKSNVQNVVKGTIKTILGFLVLSAGASVIQQAIIPFGDLFQVAFGVQGVVPNNEAITSLGLNEYAVQTASIFALGMCLNILMARFSKWKYIFLTGHHALYMSCLISIIFSIGGLSGWKLILSGALLLGFIMAMFPAIMQPTMKKVTGDDSLALGHFGSCGYWLSAQIGKAFGTKKEMRTTEDVNFPKGLSFLRDNTISISIAMFICYIIVSGVAEFTNTVKAEEIFNGTNWVLYSVMNAITFSAGIYIVLAGVRMLIAEIVPAFKGISEKLVPNAKPALDCPIVFPYAPNAVLIGFLCSFTGGVFGLIILAFMGNIGLAAAIILPGAVVHFFCGATAGVCGNATGGLKGCIVGAFVHGIAVTLLAAFLLPVLGSLGFASTTFSDADFTVIGIIFGNLSKVISADIIFVLMIVMFMMPILYSFTIGRKKNET</sequence>
<protein>
    <recommendedName>
        <fullName evidence="12">Ascorbate-specific PTS system EIIC component</fullName>
    </recommendedName>
    <alternativeName>
        <fullName evidence="13">Ascorbate-specific permease IIC component UlaA</fullName>
    </alternativeName>
</protein>
<feature type="transmembrane region" description="Helical" evidence="14">
    <location>
        <begin position="321"/>
        <end position="341"/>
    </location>
</feature>
<evidence type="ECO:0000313" key="15">
    <source>
        <dbReference type="EMBL" id="RDU24269.1"/>
    </source>
</evidence>
<keyword evidence="16" id="KW-1185">Reference proteome</keyword>
<dbReference type="NCBIfam" id="NF006920">
    <property type="entry name" value="PRK09410.1-2"/>
    <property type="match status" value="1"/>
</dbReference>
<keyword evidence="4" id="KW-1003">Cell membrane</keyword>
<feature type="transmembrane region" description="Helical" evidence="14">
    <location>
        <begin position="146"/>
        <end position="166"/>
    </location>
</feature>
<keyword evidence="6" id="KW-0598">Phosphotransferase system</keyword>
<dbReference type="PANTHER" id="PTHR33843">
    <property type="entry name" value="ASCORBATE-SPECIFIC PTS SYSTEM EIIC COMPONENT"/>
    <property type="match status" value="1"/>
</dbReference>
<organism evidence="15 16">
    <name type="scientific">Anaerosacchariphilus polymeriproducens</name>
    <dbReference type="NCBI Taxonomy" id="1812858"/>
    <lineage>
        <taxon>Bacteria</taxon>
        <taxon>Bacillati</taxon>
        <taxon>Bacillota</taxon>
        <taxon>Clostridia</taxon>
        <taxon>Lachnospirales</taxon>
        <taxon>Lachnospiraceae</taxon>
        <taxon>Anaerosacchariphilus</taxon>
    </lineage>
</organism>
<feature type="transmembrane region" description="Helical" evidence="14">
    <location>
        <begin position="12"/>
        <end position="29"/>
    </location>
</feature>
<feature type="transmembrane region" description="Helical" evidence="14">
    <location>
        <begin position="93"/>
        <end position="112"/>
    </location>
</feature>
<keyword evidence="5" id="KW-0762">Sugar transport</keyword>
<comment type="caution">
    <text evidence="15">The sequence shown here is derived from an EMBL/GenBank/DDBJ whole genome shotgun (WGS) entry which is preliminary data.</text>
</comment>
<comment type="subunit">
    <text evidence="2">Homodimer.</text>
</comment>